<dbReference type="EMBL" id="CP108318">
    <property type="protein sequence ID" value="WTW64906.1"/>
    <property type="molecule type" value="Genomic_DNA"/>
</dbReference>
<proteinExistence type="predicted"/>
<dbReference type="InterPro" id="IPR009081">
    <property type="entry name" value="PP-bd_ACP"/>
</dbReference>
<sequence>MSIEADEITEATRLREDLDMDSQEIAQLVGTVEKERGKPVADRAAFLRRVATIGDVAGLLPARAQEAAR</sequence>
<dbReference type="Pfam" id="PF00550">
    <property type="entry name" value="PP-binding"/>
    <property type="match status" value="1"/>
</dbReference>
<organism evidence="2">
    <name type="scientific">Streptomyces sp. NBC_00003</name>
    <dbReference type="NCBI Taxonomy" id="2903608"/>
    <lineage>
        <taxon>Bacteria</taxon>
        <taxon>Bacillati</taxon>
        <taxon>Actinomycetota</taxon>
        <taxon>Actinomycetes</taxon>
        <taxon>Kitasatosporales</taxon>
        <taxon>Streptomycetaceae</taxon>
        <taxon>Streptomyces</taxon>
    </lineage>
</organism>
<dbReference type="InterPro" id="IPR036736">
    <property type="entry name" value="ACP-like_sf"/>
</dbReference>
<feature type="domain" description="Carrier" evidence="1">
    <location>
        <begin position="1"/>
        <end position="64"/>
    </location>
</feature>
<gene>
    <name evidence="2" type="ORF">OG549_32020</name>
</gene>
<name>A0AAU2VD50_9ACTN</name>
<accession>A0AAU2VD50</accession>
<dbReference type="Gene3D" id="1.10.1200.10">
    <property type="entry name" value="ACP-like"/>
    <property type="match status" value="1"/>
</dbReference>
<evidence type="ECO:0000313" key="2">
    <source>
        <dbReference type="EMBL" id="WTW64906.1"/>
    </source>
</evidence>
<evidence type="ECO:0000259" key="1">
    <source>
        <dbReference type="PROSITE" id="PS50075"/>
    </source>
</evidence>
<protein>
    <submittedName>
        <fullName evidence="2">Acyl carrier protein</fullName>
    </submittedName>
</protein>
<reference evidence="2" key="1">
    <citation type="submission" date="2022-10" db="EMBL/GenBank/DDBJ databases">
        <title>The complete genomes of actinobacterial strains from the NBC collection.</title>
        <authorList>
            <person name="Joergensen T.S."/>
            <person name="Alvarez Arevalo M."/>
            <person name="Sterndorff E.B."/>
            <person name="Faurdal D."/>
            <person name="Vuksanovic O."/>
            <person name="Mourched A.-S."/>
            <person name="Charusanti P."/>
            <person name="Shaw S."/>
            <person name="Blin K."/>
            <person name="Weber T."/>
        </authorList>
    </citation>
    <scope>NUCLEOTIDE SEQUENCE</scope>
    <source>
        <strain evidence="2">NBC_00003</strain>
    </source>
</reference>
<dbReference type="PROSITE" id="PS50075">
    <property type="entry name" value="CARRIER"/>
    <property type="match status" value="1"/>
</dbReference>
<dbReference type="SUPFAM" id="SSF47336">
    <property type="entry name" value="ACP-like"/>
    <property type="match status" value="1"/>
</dbReference>
<dbReference type="AlphaFoldDB" id="A0AAU2VD50"/>